<evidence type="ECO:0000313" key="3">
    <source>
        <dbReference type="EMBL" id="GAA3863764.1"/>
    </source>
</evidence>
<dbReference type="CDD" id="cd00431">
    <property type="entry name" value="cysteine_hydrolases"/>
    <property type="match status" value="1"/>
</dbReference>
<evidence type="ECO:0000256" key="1">
    <source>
        <dbReference type="ARBA" id="ARBA00022801"/>
    </source>
</evidence>
<organism evidence="3 4">
    <name type="scientific">Streptomyces lannensis</name>
    <dbReference type="NCBI Taxonomy" id="766498"/>
    <lineage>
        <taxon>Bacteria</taxon>
        <taxon>Bacillati</taxon>
        <taxon>Actinomycetota</taxon>
        <taxon>Actinomycetes</taxon>
        <taxon>Kitasatosporales</taxon>
        <taxon>Streptomycetaceae</taxon>
        <taxon>Streptomyces</taxon>
    </lineage>
</organism>
<dbReference type="EMBL" id="BAAAZA010000007">
    <property type="protein sequence ID" value="GAA3863764.1"/>
    <property type="molecule type" value="Genomic_DNA"/>
</dbReference>
<evidence type="ECO:0000313" key="4">
    <source>
        <dbReference type="Proteomes" id="UP001501563"/>
    </source>
</evidence>
<evidence type="ECO:0000259" key="2">
    <source>
        <dbReference type="Pfam" id="PF00857"/>
    </source>
</evidence>
<sequence>MSESYDPRRTAVLLVDPFNDFLSEGGKIWPRLQAQAEEVGLLDNLRSAVASAREAGVQVLFVPHRRWEPGDYETWDHPNPTQRSIMKTHSFARGSWGGEFHSDFQPRPGDVVVQEHWGQSGFANTDLDFQLKQHGISHVVLVGLLANTCIESTGRFAMELGYHVTLVRDATAAFRPEMMQAAHELNGPTFAHAILDTGELVAAIEGGKA</sequence>
<comment type="caution">
    <text evidence="3">The sequence shown here is derived from an EMBL/GenBank/DDBJ whole genome shotgun (WGS) entry which is preliminary data.</text>
</comment>
<dbReference type="InterPro" id="IPR036380">
    <property type="entry name" value="Isochorismatase-like_sf"/>
</dbReference>
<dbReference type="InterPro" id="IPR050272">
    <property type="entry name" value="Isochorismatase-like_hydrls"/>
</dbReference>
<proteinExistence type="predicted"/>
<accession>A0ABP7K2V4</accession>
<protein>
    <submittedName>
        <fullName evidence="3">Cysteine hydrolase</fullName>
    </submittedName>
</protein>
<dbReference type="GO" id="GO:0016787">
    <property type="term" value="F:hydrolase activity"/>
    <property type="evidence" value="ECO:0007669"/>
    <property type="project" value="UniProtKB-KW"/>
</dbReference>
<dbReference type="SUPFAM" id="SSF52499">
    <property type="entry name" value="Isochorismatase-like hydrolases"/>
    <property type="match status" value="1"/>
</dbReference>
<feature type="domain" description="Isochorismatase-like" evidence="2">
    <location>
        <begin position="10"/>
        <end position="191"/>
    </location>
</feature>
<dbReference type="InterPro" id="IPR000868">
    <property type="entry name" value="Isochorismatase-like_dom"/>
</dbReference>
<dbReference type="Pfam" id="PF00857">
    <property type="entry name" value="Isochorismatase"/>
    <property type="match status" value="1"/>
</dbReference>
<gene>
    <name evidence="3" type="ORF">GCM10022207_29710</name>
</gene>
<dbReference type="PANTHER" id="PTHR43540">
    <property type="entry name" value="PEROXYUREIDOACRYLATE/UREIDOACRYLATE AMIDOHYDROLASE-RELATED"/>
    <property type="match status" value="1"/>
</dbReference>
<keyword evidence="1 3" id="KW-0378">Hydrolase</keyword>
<dbReference type="Gene3D" id="3.40.50.850">
    <property type="entry name" value="Isochorismatase-like"/>
    <property type="match status" value="1"/>
</dbReference>
<dbReference type="PANTHER" id="PTHR43540:SF16">
    <property type="entry name" value="ISOCHORISMATASE-LIKE DOMAIN-CONTAINING PROTEIN"/>
    <property type="match status" value="1"/>
</dbReference>
<dbReference type="RefSeq" id="WP_331269137.1">
    <property type="nucleotide sequence ID" value="NZ_BAAAZA010000007.1"/>
</dbReference>
<dbReference type="Proteomes" id="UP001501563">
    <property type="component" value="Unassembled WGS sequence"/>
</dbReference>
<reference evidence="4" key="1">
    <citation type="journal article" date="2019" name="Int. J. Syst. Evol. Microbiol.">
        <title>The Global Catalogue of Microorganisms (GCM) 10K type strain sequencing project: providing services to taxonomists for standard genome sequencing and annotation.</title>
        <authorList>
            <consortium name="The Broad Institute Genomics Platform"/>
            <consortium name="The Broad Institute Genome Sequencing Center for Infectious Disease"/>
            <person name="Wu L."/>
            <person name="Ma J."/>
        </authorList>
    </citation>
    <scope>NUCLEOTIDE SEQUENCE [LARGE SCALE GENOMIC DNA]</scope>
    <source>
        <strain evidence="4">JCM 16578</strain>
    </source>
</reference>
<name>A0ABP7K2V4_9ACTN</name>
<keyword evidence="4" id="KW-1185">Reference proteome</keyword>